<evidence type="ECO:0000256" key="2">
    <source>
        <dbReference type="RuleBase" id="RU000393"/>
    </source>
</evidence>
<comment type="similarity">
    <text evidence="1 2">Belongs to the Cu-Zn superoxide dismutase family.</text>
</comment>
<organism evidence="5 6">
    <name type="scientific">Arsenophonus nasoniae</name>
    <name type="common">son-killer infecting Nasonia vitripennis</name>
    <dbReference type="NCBI Taxonomy" id="638"/>
    <lineage>
        <taxon>Bacteria</taxon>
        <taxon>Pseudomonadati</taxon>
        <taxon>Pseudomonadota</taxon>
        <taxon>Gammaproteobacteria</taxon>
        <taxon>Enterobacterales</taxon>
        <taxon>Morganellaceae</taxon>
        <taxon>Arsenophonus</taxon>
    </lineage>
</organism>
<evidence type="ECO:0000313" key="6">
    <source>
        <dbReference type="Proteomes" id="UP001177597"/>
    </source>
</evidence>
<proteinExistence type="inferred from homology"/>
<name>A0AA95K6J5_9GAMM</name>
<dbReference type="InterPro" id="IPR018152">
    <property type="entry name" value="SOD_Cu/Zn_BS"/>
</dbReference>
<gene>
    <name evidence="5" type="primary">sodC</name>
    <name evidence="5" type="ORF">QE207_11055</name>
</gene>
<dbReference type="Pfam" id="PF00080">
    <property type="entry name" value="Sod_Cu"/>
    <property type="match status" value="1"/>
</dbReference>
<dbReference type="Gene3D" id="2.60.40.200">
    <property type="entry name" value="Superoxide dismutase, copper/zinc binding domain"/>
    <property type="match status" value="1"/>
</dbReference>
<keyword evidence="2" id="KW-0862">Zinc</keyword>
<dbReference type="InterPro" id="IPR001424">
    <property type="entry name" value="SOD_Cu_Zn_dom"/>
</dbReference>
<evidence type="ECO:0000256" key="3">
    <source>
        <dbReference type="SAM" id="SignalP"/>
    </source>
</evidence>
<dbReference type="AlphaFoldDB" id="A0AA95K6J5"/>
<dbReference type="PROSITE" id="PS00332">
    <property type="entry name" value="SOD_CU_ZN_2"/>
    <property type="match status" value="1"/>
</dbReference>
<evidence type="ECO:0000259" key="4">
    <source>
        <dbReference type="Pfam" id="PF00080"/>
    </source>
</evidence>
<keyword evidence="2 5" id="KW-0560">Oxidoreductase</keyword>
<dbReference type="GO" id="GO:0005507">
    <property type="term" value="F:copper ion binding"/>
    <property type="evidence" value="ECO:0007669"/>
    <property type="project" value="InterPro"/>
</dbReference>
<comment type="cofactor">
    <cofactor evidence="2">
        <name>Zn(2+)</name>
        <dbReference type="ChEBI" id="CHEBI:29105"/>
    </cofactor>
    <text evidence="2">Binds 1 zinc ion per subunit.</text>
</comment>
<dbReference type="Proteomes" id="UP001177597">
    <property type="component" value="Chromosome"/>
</dbReference>
<evidence type="ECO:0000256" key="1">
    <source>
        <dbReference type="ARBA" id="ARBA00010457"/>
    </source>
</evidence>
<dbReference type="GO" id="GO:0004784">
    <property type="term" value="F:superoxide dismutase activity"/>
    <property type="evidence" value="ECO:0007669"/>
    <property type="project" value="UniProtKB-EC"/>
</dbReference>
<dbReference type="InterPro" id="IPR024134">
    <property type="entry name" value="SOD_Cu/Zn_/chaperone"/>
</dbReference>
<sequence>MKLKMLLVVGAFFTATSLANTITVPMQIVTANNNGQSVGKITIKETKFGLLFTPQLRGLVPGIHGFHIHEHPNCNALQKEGKLIAAGKAGGHFDPNKTAKHEGPYNSSGHLGDLPGLVVNTNGSADYAILAPRLKLISQIKNRALMIHEGGDNYSDHPVTLGGGGLRVVCGIIK</sequence>
<evidence type="ECO:0000313" key="5">
    <source>
        <dbReference type="EMBL" id="WGL94278.1"/>
    </source>
</evidence>
<keyword evidence="2" id="KW-0186">Copper</keyword>
<comment type="catalytic activity">
    <reaction evidence="2">
        <text>2 superoxide + 2 H(+) = H2O2 + O2</text>
        <dbReference type="Rhea" id="RHEA:20696"/>
        <dbReference type="ChEBI" id="CHEBI:15378"/>
        <dbReference type="ChEBI" id="CHEBI:15379"/>
        <dbReference type="ChEBI" id="CHEBI:16240"/>
        <dbReference type="ChEBI" id="CHEBI:18421"/>
        <dbReference type="EC" id="1.15.1.1"/>
    </reaction>
</comment>
<dbReference type="EMBL" id="CP123498">
    <property type="protein sequence ID" value="WGL94278.1"/>
    <property type="molecule type" value="Genomic_DNA"/>
</dbReference>
<protein>
    <recommendedName>
        <fullName evidence="2">Superoxide dismutase [Cu-Zn]</fullName>
        <ecNumber evidence="2">1.15.1.1</ecNumber>
    </recommendedName>
</protein>
<dbReference type="RefSeq" id="WP_280628617.1">
    <property type="nucleotide sequence ID" value="NZ_CP123498.1"/>
</dbReference>
<feature type="chain" id="PRO_5041644817" description="Superoxide dismutase [Cu-Zn]" evidence="3">
    <location>
        <begin position="20"/>
        <end position="174"/>
    </location>
</feature>
<dbReference type="PANTHER" id="PTHR10003">
    <property type="entry name" value="SUPEROXIDE DISMUTASE CU-ZN -RELATED"/>
    <property type="match status" value="1"/>
</dbReference>
<feature type="domain" description="Superoxide dismutase copper/zinc binding" evidence="4">
    <location>
        <begin position="39"/>
        <end position="173"/>
    </location>
</feature>
<dbReference type="SUPFAM" id="SSF49329">
    <property type="entry name" value="Cu,Zn superoxide dismutase-like"/>
    <property type="match status" value="1"/>
</dbReference>
<keyword evidence="3" id="KW-0732">Signal</keyword>
<feature type="signal peptide" evidence="3">
    <location>
        <begin position="1"/>
        <end position="19"/>
    </location>
</feature>
<dbReference type="CDD" id="cd00305">
    <property type="entry name" value="Cu-Zn_Superoxide_Dismutase"/>
    <property type="match status" value="1"/>
</dbReference>
<dbReference type="NCBIfam" id="NF007628">
    <property type="entry name" value="PRK10290.1"/>
    <property type="match status" value="1"/>
</dbReference>
<accession>A0AA95K6J5</accession>
<reference evidence="5" key="1">
    <citation type="submission" date="2023-04" db="EMBL/GenBank/DDBJ databases">
        <title>Genome dynamics across the evolutionary transition to endosymbiosis.</title>
        <authorList>
            <person name="Siozios S."/>
            <person name="Nadal-Jimenez P."/>
            <person name="Azagi T."/>
            <person name="Sprong H."/>
            <person name="Frost C.L."/>
            <person name="Parratt S.R."/>
            <person name="Taylor G."/>
            <person name="Brettell L."/>
            <person name="Lew K.C."/>
            <person name="Croft L."/>
            <person name="King K.C."/>
            <person name="Brockhurst M.A."/>
            <person name="Hypsa V."/>
            <person name="Novakova E."/>
            <person name="Darby A.C."/>
            <person name="Hurst G.D.D."/>
        </authorList>
    </citation>
    <scope>NUCLEOTIDE SEQUENCE</scope>
    <source>
        <strain evidence="5">AIh</strain>
    </source>
</reference>
<dbReference type="EC" id="1.15.1.1" evidence="2"/>
<comment type="function">
    <text evidence="2">Destroys radicals which are normally produced within the cells and which are toxic to biological systems.</text>
</comment>
<comment type="cofactor">
    <cofactor evidence="2">
        <name>Cu cation</name>
        <dbReference type="ChEBI" id="CHEBI:23378"/>
    </cofactor>
    <text evidence="2">Binds 1 copper ion per subunit.</text>
</comment>
<keyword evidence="2" id="KW-0479">Metal-binding</keyword>
<dbReference type="InterPro" id="IPR036423">
    <property type="entry name" value="SOD-like_Cu/Zn_dom_sf"/>
</dbReference>